<keyword evidence="2" id="KW-0238">DNA-binding</keyword>
<feature type="compositionally biased region" description="Basic and acidic residues" evidence="5">
    <location>
        <begin position="167"/>
        <end position="178"/>
    </location>
</feature>
<dbReference type="InterPro" id="IPR001138">
    <property type="entry name" value="Zn2Cys6_DnaBD"/>
</dbReference>
<evidence type="ECO:0000259" key="6">
    <source>
        <dbReference type="PROSITE" id="PS50048"/>
    </source>
</evidence>
<dbReference type="EMBL" id="LVYI01000001">
    <property type="protein sequence ID" value="OAP64972.1"/>
    <property type="molecule type" value="Genomic_DNA"/>
</dbReference>
<comment type="caution">
    <text evidence="7">The sequence shown here is derived from an EMBL/GenBank/DDBJ whole genome shotgun (WGS) entry which is preliminary data.</text>
</comment>
<evidence type="ECO:0000313" key="8">
    <source>
        <dbReference type="Proteomes" id="UP000078343"/>
    </source>
</evidence>
<dbReference type="InterPro" id="IPR036864">
    <property type="entry name" value="Zn2-C6_fun-type_DNA-bd_sf"/>
</dbReference>
<evidence type="ECO:0000256" key="3">
    <source>
        <dbReference type="ARBA" id="ARBA00023163"/>
    </source>
</evidence>
<dbReference type="OrthoDB" id="5419315at2759"/>
<evidence type="ECO:0000256" key="2">
    <source>
        <dbReference type="ARBA" id="ARBA00023125"/>
    </source>
</evidence>
<reference evidence="7 8" key="1">
    <citation type="submission" date="2016-04" db="EMBL/GenBank/DDBJ databases">
        <title>Draft genome of Fonsecaea erecta CBS 125763.</title>
        <authorList>
            <person name="Weiss V.A."/>
            <person name="Vicente V.A."/>
            <person name="Raittz R.T."/>
            <person name="Moreno L.F."/>
            <person name="De Souza E.M."/>
            <person name="Pedrosa F.O."/>
            <person name="Steffens M.B."/>
            <person name="Faoro H."/>
            <person name="Tadra-Sfeir M.Z."/>
            <person name="Najafzadeh M.J."/>
            <person name="Felipe M.S."/>
            <person name="Teixeira M."/>
            <person name="Sun J."/>
            <person name="Xi L."/>
            <person name="Gomes R."/>
            <person name="De Azevedo C.M."/>
            <person name="Salgado C.G."/>
            <person name="Da Silva M.B."/>
            <person name="Nascimento M.F."/>
            <person name="Queiroz-Telles F."/>
            <person name="Attili D.S."/>
            <person name="Gorbushina A."/>
        </authorList>
    </citation>
    <scope>NUCLEOTIDE SEQUENCE [LARGE SCALE GENOMIC DNA]</scope>
    <source>
        <strain evidence="7 8">CBS 125763</strain>
    </source>
</reference>
<accession>A0A178ZZ19</accession>
<dbReference type="CDD" id="cd00067">
    <property type="entry name" value="GAL4"/>
    <property type="match status" value="1"/>
</dbReference>
<evidence type="ECO:0000256" key="1">
    <source>
        <dbReference type="ARBA" id="ARBA00023015"/>
    </source>
</evidence>
<dbReference type="GO" id="GO:0005634">
    <property type="term" value="C:nucleus"/>
    <property type="evidence" value="ECO:0007669"/>
    <property type="project" value="TreeGrafter"/>
</dbReference>
<evidence type="ECO:0000256" key="4">
    <source>
        <dbReference type="ARBA" id="ARBA00023242"/>
    </source>
</evidence>
<gene>
    <name evidence="7" type="ORF">AYL99_00944</name>
</gene>
<feature type="domain" description="Zn(2)-C6 fungal-type" evidence="6">
    <location>
        <begin position="17"/>
        <end position="47"/>
    </location>
</feature>
<evidence type="ECO:0000313" key="7">
    <source>
        <dbReference type="EMBL" id="OAP64972.1"/>
    </source>
</evidence>
<dbReference type="PANTHER" id="PTHR37534:SF4">
    <property type="entry name" value="ZN(II)2CYS6 TRANSCRIPTION FACTOR (EUROFUNG)"/>
    <property type="match status" value="1"/>
</dbReference>
<evidence type="ECO:0000256" key="5">
    <source>
        <dbReference type="SAM" id="MobiDB-lite"/>
    </source>
</evidence>
<protein>
    <recommendedName>
        <fullName evidence="6">Zn(2)-C6 fungal-type domain-containing protein</fullName>
    </recommendedName>
</protein>
<dbReference type="Proteomes" id="UP000078343">
    <property type="component" value="Unassembled WGS sequence"/>
</dbReference>
<dbReference type="PROSITE" id="PS50048">
    <property type="entry name" value="ZN2_CY6_FUNGAL_2"/>
    <property type="match status" value="1"/>
</dbReference>
<organism evidence="7 8">
    <name type="scientific">Fonsecaea erecta</name>
    <dbReference type="NCBI Taxonomy" id="1367422"/>
    <lineage>
        <taxon>Eukaryota</taxon>
        <taxon>Fungi</taxon>
        <taxon>Dikarya</taxon>
        <taxon>Ascomycota</taxon>
        <taxon>Pezizomycotina</taxon>
        <taxon>Eurotiomycetes</taxon>
        <taxon>Chaetothyriomycetidae</taxon>
        <taxon>Chaetothyriales</taxon>
        <taxon>Herpotrichiellaceae</taxon>
        <taxon>Fonsecaea</taxon>
    </lineage>
</organism>
<dbReference type="PROSITE" id="PS00463">
    <property type="entry name" value="ZN2_CY6_FUNGAL_1"/>
    <property type="match status" value="1"/>
</dbReference>
<keyword evidence="8" id="KW-1185">Reference proteome</keyword>
<name>A0A178ZZ19_9EURO</name>
<proteinExistence type="predicted"/>
<keyword evidence="4" id="KW-0539">Nucleus</keyword>
<dbReference type="GO" id="GO:0000976">
    <property type="term" value="F:transcription cis-regulatory region binding"/>
    <property type="evidence" value="ECO:0007669"/>
    <property type="project" value="TreeGrafter"/>
</dbReference>
<dbReference type="GO" id="GO:0045944">
    <property type="term" value="P:positive regulation of transcription by RNA polymerase II"/>
    <property type="evidence" value="ECO:0007669"/>
    <property type="project" value="TreeGrafter"/>
</dbReference>
<keyword evidence="1" id="KW-0805">Transcription regulation</keyword>
<dbReference type="GO" id="GO:0008270">
    <property type="term" value="F:zinc ion binding"/>
    <property type="evidence" value="ECO:0007669"/>
    <property type="project" value="InterPro"/>
</dbReference>
<dbReference type="GO" id="GO:0000981">
    <property type="term" value="F:DNA-binding transcription factor activity, RNA polymerase II-specific"/>
    <property type="evidence" value="ECO:0007669"/>
    <property type="project" value="InterPro"/>
</dbReference>
<feature type="region of interest" description="Disordered" evidence="5">
    <location>
        <begin position="152"/>
        <end position="182"/>
    </location>
</feature>
<dbReference type="SMART" id="SM00066">
    <property type="entry name" value="GAL4"/>
    <property type="match status" value="1"/>
</dbReference>
<dbReference type="Pfam" id="PF00172">
    <property type="entry name" value="Zn_clus"/>
    <property type="match status" value="1"/>
</dbReference>
<dbReference type="PANTHER" id="PTHR37534">
    <property type="entry name" value="TRANSCRIPTIONAL ACTIVATOR PROTEIN UGA3"/>
    <property type="match status" value="1"/>
</dbReference>
<dbReference type="AlphaFoldDB" id="A0A178ZZ19"/>
<keyword evidence="3" id="KW-0804">Transcription</keyword>
<dbReference type="RefSeq" id="XP_018698339.1">
    <property type="nucleotide sequence ID" value="XM_018832460.1"/>
</dbReference>
<sequence length="554" mass="61254">MVDSSAESTPRRRVRTGCLTCRGRRRKCDEGKPQCQNCRTKNLHCRYGLNITFVGSRKKGGDEAERNSIHLAGTSRNDLQAEQAVASSLELSSRDEHRLADQTVIEPSQSASQTQTLSANLGDAGNLVLDHRPPKSPARLFSGRAFEPFRQDIDSSLTSPSSTRASRAWDNEARREPDSADGLILPSQPNVLDILIYYRYNTAVQIDLGVGEEYFGVRVLHRAAHCLRVQRSILALASYQRAFSGSFHRPDEEIASFEYATAAEEICEETDEQEDILVSQSLLTLRSMIINSPHQWENDVQGICGALASVPTGEFEELWHLVARLCLAAGLMAKHTSPVVSLSFLTRSTVPIFAGQQISKKQQLGQIMSILERTLPLSFSLNRHQLTRNVPVAAEWQSCWSNSQLWYATRSDDMQQILGVESPNGSHDDVGWTVLGFPTLIFSNACALVANMVYHLTSLLLLQYKPRLVKAMTDGGSSTSAQWHALRIIGMVSSSDSSSVWNPLVAAAVIRAAQSLSHPSQLRAVADLLRDAVKSSGMNLQEEIQRLESVEYAF</sequence>
<dbReference type="GeneID" id="30005114"/>
<dbReference type="Gene3D" id="4.10.240.10">
    <property type="entry name" value="Zn(2)-C6 fungal-type DNA-binding domain"/>
    <property type="match status" value="1"/>
</dbReference>
<dbReference type="SUPFAM" id="SSF57701">
    <property type="entry name" value="Zn2/Cys6 DNA-binding domain"/>
    <property type="match status" value="1"/>
</dbReference>
<feature type="compositionally biased region" description="Low complexity" evidence="5">
    <location>
        <begin position="155"/>
        <end position="166"/>
    </location>
</feature>